<dbReference type="Proteomes" id="UP001320148">
    <property type="component" value="Chromosome"/>
</dbReference>
<evidence type="ECO:0000313" key="3">
    <source>
        <dbReference type="Proteomes" id="UP001320148"/>
    </source>
</evidence>
<feature type="domain" description="NrtR DNA-binding winged helix" evidence="1">
    <location>
        <begin position="303"/>
        <end position="361"/>
    </location>
</feature>
<dbReference type="InterPro" id="IPR036388">
    <property type="entry name" value="WH-like_DNA-bd_sf"/>
</dbReference>
<dbReference type="SUPFAM" id="SSF46785">
    <property type="entry name" value="Winged helix' DNA-binding domain"/>
    <property type="match status" value="1"/>
</dbReference>
<organism evidence="2 3">
    <name type="scientific">Desulfoluna limicola</name>
    <dbReference type="NCBI Taxonomy" id="2810562"/>
    <lineage>
        <taxon>Bacteria</taxon>
        <taxon>Pseudomonadati</taxon>
        <taxon>Thermodesulfobacteriota</taxon>
        <taxon>Desulfobacteria</taxon>
        <taxon>Desulfobacterales</taxon>
        <taxon>Desulfolunaceae</taxon>
        <taxon>Desulfoluna</taxon>
    </lineage>
</organism>
<dbReference type="EMBL" id="AP024488">
    <property type="protein sequence ID" value="BCS95034.1"/>
    <property type="molecule type" value="Genomic_DNA"/>
</dbReference>
<dbReference type="InterPro" id="IPR036390">
    <property type="entry name" value="WH_DNA-bd_sf"/>
</dbReference>
<name>A0ABM7PCY5_9BACT</name>
<keyword evidence="3" id="KW-1185">Reference proteome</keyword>
<dbReference type="InterPro" id="IPR054105">
    <property type="entry name" value="WHD_NrtR"/>
</dbReference>
<dbReference type="Gene3D" id="3.90.79.10">
    <property type="entry name" value="Nucleoside Triphosphate Pyrophosphohydrolase"/>
    <property type="match status" value="1"/>
</dbReference>
<evidence type="ECO:0000259" key="1">
    <source>
        <dbReference type="Pfam" id="PF21906"/>
    </source>
</evidence>
<evidence type="ECO:0000313" key="2">
    <source>
        <dbReference type="EMBL" id="BCS95034.1"/>
    </source>
</evidence>
<dbReference type="Pfam" id="PF21906">
    <property type="entry name" value="WHD_NrtR"/>
    <property type="match status" value="1"/>
</dbReference>
<gene>
    <name evidence="2" type="ORF">DSLASN_06660</name>
</gene>
<protein>
    <recommendedName>
        <fullName evidence="1">NrtR DNA-binding winged helix domain-containing protein</fullName>
    </recommendedName>
</protein>
<proteinExistence type="predicted"/>
<accession>A0ABM7PCY5</accession>
<dbReference type="Gene3D" id="1.10.10.10">
    <property type="entry name" value="Winged helix-like DNA-binding domain superfamily/Winged helix DNA-binding domain"/>
    <property type="match status" value="1"/>
</dbReference>
<reference evidence="2 3" key="1">
    <citation type="submission" date="2021-02" db="EMBL/GenBank/DDBJ databases">
        <title>Complete genome of Desulfoluna sp. strain ASN36.</title>
        <authorList>
            <person name="Takahashi A."/>
            <person name="Kojima H."/>
            <person name="Fukui M."/>
        </authorList>
    </citation>
    <scope>NUCLEOTIDE SEQUENCE [LARGE SCALE GENOMIC DNA]</scope>
    <source>
        <strain evidence="2 3">ASN36</strain>
    </source>
</reference>
<dbReference type="RefSeq" id="WP_236891324.1">
    <property type="nucleotide sequence ID" value="NZ_AP024488.1"/>
</dbReference>
<sequence length="371" mass="42350">MKRKDEIIRLGIDVHGVADTFPDFFSKLSRELVSQGHEVHIITGTEHTRSLEHYLKNQLGLSWTHLFSMTTYHKKEGTEVTYIDGNPYMDNRLWNRSKGEYCRRNKIDLHIDNSDIYGKYFSTPYARLIDGVPHDEELTPLSEGGEWSATKASSEPTIYNAKTTCPLPTVSVEMVIAAFSQGELNILLPEKPGKSDARVLPFLPFTPSEGGALEVCAVRILDTMTGLQDTWMEQLKTYGEARHLVTSYFALVPEKAMAHQKGAWFSLREVMNGETPHISPFHREVLNDFNERIKGKISYTPIAFALLEDRFTWTELRCIYEAVLEKAIDPANFRKMIRAHYTIKSLKEKKVKATAGRPPELLTYQGTRDVY</sequence>